<gene>
    <name evidence="1" type="ORF">ACFOHH_17235</name>
</gene>
<sequence>MRISLSPIRMDAGLVVSKLGDVLTINGETFDFSGLPDGATIPAGEVPCEWIVGPVERVDGDLRLTLILPYGYNAPVERRHPDPIVDPADGLLVFPGDQP</sequence>
<evidence type="ECO:0000313" key="2">
    <source>
        <dbReference type="Proteomes" id="UP001595377"/>
    </source>
</evidence>
<keyword evidence="2" id="KW-1185">Reference proteome</keyword>
<accession>A0ABV7DKV2</accession>
<dbReference type="Proteomes" id="UP001595377">
    <property type="component" value="Unassembled WGS sequence"/>
</dbReference>
<name>A0ABV7DKV2_9HYPH</name>
<evidence type="ECO:0000313" key="1">
    <source>
        <dbReference type="EMBL" id="MFC3074858.1"/>
    </source>
</evidence>
<reference evidence="2" key="1">
    <citation type="journal article" date="2019" name="Int. J. Syst. Evol. Microbiol.">
        <title>The Global Catalogue of Microorganisms (GCM) 10K type strain sequencing project: providing services to taxonomists for standard genome sequencing and annotation.</title>
        <authorList>
            <consortium name="The Broad Institute Genomics Platform"/>
            <consortium name="The Broad Institute Genome Sequencing Center for Infectious Disease"/>
            <person name="Wu L."/>
            <person name="Ma J."/>
        </authorList>
    </citation>
    <scope>NUCLEOTIDE SEQUENCE [LARGE SCALE GENOMIC DNA]</scope>
    <source>
        <strain evidence="2">KCTC 52677</strain>
    </source>
</reference>
<dbReference type="EMBL" id="JBHRSP010000026">
    <property type="protein sequence ID" value="MFC3074858.1"/>
    <property type="molecule type" value="Genomic_DNA"/>
</dbReference>
<proteinExistence type="predicted"/>
<dbReference type="RefSeq" id="WP_257315144.1">
    <property type="nucleotide sequence ID" value="NZ_JANFDG010000010.1"/>
</dbReference>
<comment type="caution">
    <text evidence="1">The sequence shown here is derived from an EMBL/GenBank/DDBJ whole genome shotgun (WGS) entry which is preliminary data.</text>
</comment>
<organism evidence="1 2">
    <name type="scientific">Shinella pollutisoli</name>
    <dbReference type="NCBI Taxonomy" id="2250594"/>
    <lineage>
        <taxon>Bacteria</taxon>
        <taxon>Pseudomonadati</taxon>
        <taxon>Pseudomonadota</taxon>
        <taxon>Alphaproteobacteria</taxon>
        <taxon>Hyphomicrobiales</taxon>
        <taxon>Rhizobiaceae</taxon>
        <taxon>Shinella</taxon>
    </lineage>
</organism>
<protein>
    <submittedName>
        <fullName evidence="1">Uncharacterized protein</fullName>
    </submittedName>
</protein>